<protein>
    <recommendedName>
        <fullName evidence="8">Ig-like domain-containing protein</fullName>
    </recommendedName>
</protein>
<feature type="compositionally biased region" description="Basic and acidic residues" evidence="3">
    <location>
        <begin position="536"/>
        <end position="557"/>
    </location>
</feature>
<dbReference type="SMART" id="SM00369">
    <property type="entry name" value="LRR_TYP"/>
    <property type="match status" value="4"/>
</dbReference>
<feature type="compositionally biased region" description="Polar residues" evidence="3">
    <location>
        <begin position="1657"/>
        <end position="1674"/>
    </location>
</feature>
<feature type="compositionally biased region" description="Low complexity" evidence="3">
    <location>
        <begin position="1515"/>
        <end position="1527"/>
    </location>
</feature>
<gene>
    <name evidence="6" type="ORF">PBY51_024575</name>
</gene>
<accession>A0AAN8AW31</accession>
<feature type="compositionally biased region" description="Low complexity" evidence="3">
    <location>
        <begin position="666"/>
        <end position="682"/>
    </location>
</feature>
<feature type="signal peptide" evidence="5">
    <location>
        <begin position="1"/>
        <end position="19"/>
    </location>
</feature>
<dbReference type="Pfam" id="PF13855">
    <property type="entry name" value="LRR_8"/>
    <property type="match status" value="1"/>
</dbReference>
<keyword evidence="4" id="KW-0472">Membrane</keyword>
<feature type="region of interest" description="Disordered" evidence="3">
    <location>
        <begin position="1001"/>
        <end position="1379"/>
    </location>
</feature>
<feature type="compositionally biased region" description="Polar residues" evidence="3">
    <location>
        <begin position="1182"/>
        <end position="1191"/>
    </location>
</feature>
<dbReference type="PROSITE" id="PS51450">
    <property type="entry name" value="LRR"/>
    <property type="match status" value="3"/>
</dbReference>
<keyword evidence="2" id="KW-0677">Repeat</keyword>
<feature type="transmembrane region" description="Helical" evidence="4">
    <location>
        <begin position="403"/>
        <end position="424"/>
    </location>
</feature>
<feature type="region of interest" description="Disordered" evidence="3">
    <location>
        <begin position="1692"/>
        <end position="1712"/>
    </location>
</feature>
<keyword evidence="5" id="KW-0732">Signal</keyword>
<dbReference type="PANTHER" id="PTHR23216:SF1">
    <property type="entry name" value="NUCLEOLAR AND COILED-BODY PHOSPHOPROTEIN 1"/>
    <property type="match status" value="1"/>
</dbReference>
<dbReference type="InterPro" id="IPR039191">
    <property type="entry name" value="Nopp140-like"/>
</dbReference>
<keyword evidence="1" id="KW-0433">Leucine-rich repeat</keyword>
<feature type="compositionally biased region" description="Low complexity" evidence="3">
    <location>
        <begin position="1692"/>
        <end position="1701"/>
    </location>
</feature>
<feature type="compositionally biased region" description="Polar residues" evidence="3">
    <location>
        <begin position="1463"/>
        <end position="1478"/>
    </location>
</feature>
<feature type="compositionally biased region" description="Basic and acidic residues" evidence="3">
    <location>
        <begin position="1369"/>
        <end position="1379"/>
    </location>
</feature>
<feature type="compositionally biased region" description="Basic and acidic residues" evidence="3">
    <location>
        <begin position="784"/>
        <end position="793"/>
    </location>
</feature>
<keyword evidence="7" id="KW-1185">Reference proteome</keyword>
<dbReference type="EMBL" id="JAUZQC010000006">
    <property type="protein sequence ID" value="KAK5869892.1"/>
    <property type="molecule type" value="Genomic_DNA"/>
</dbReference>
<evidence type="ECO:0000313" key="6">
    <source>
        <dbReference type="EMBL" id="KAK5869892.1"/>
    </source>
</evidence>
<feature type="compositionally biased region" description="Pro residues" evidence="3">
    <location>
        <begin position="1909"/>
        <end position="1920"/>
    </location>
</feature>
<evidence type="ECO:0000256" key="4">
    <source>
        <dbReference type="SAM" id="Phobius"/>
    </source>
</evidence>
<dbReference type="SUPFAM" id="SSF52058">
    <property type="entry name" value="L domain-like"/>
    <property type="match status" value="1"/>
</dbReference>
<keyword evidence="4" id="KW-0812">Transmembrane</keyword>
<dbReference type="Proteomes" id="UP001346869">
    <property type="component" value="Unassembled WGS sequence"/>
</dbReference>
<reference evidence="6 7" key="2">
    <citation type="journal article" date="2023" name="Mol. Biol. Evol.">
        <title>Genomics of Secondarily Temperate Adaptation in the Only Non-Antarctic Icefish.</title>
        <authorList>
            <person name="Rivera-Colon A.G."/>
            <person name="Rayamajhi N."/>
            <person name="Minhas B.F."/>
            <person name="Madrigal G."/>
            <person name="Bilyk K.T."/>
            <person name="Yoon V."/>
            <person name="Hune M."/>
            <person name="Gregory S."/>
            <person name="Cheng C.H.C."/>
            <person name="Catchen J.M."/>
        </authorList>
    </citation>
    <scope>NUCLEOTIDE SEQUENCE [LARGE SCALE GENOMIC DNA]</scope>
    <source>
        <strain evidence="6">JMC-PN-2008</strain>
    </source>
</reference>
<feature type="compositionally biased region" description="Polar residues" evidence="3">
    <location>
        <begin position="1046"/>
        <end position="1055"/>
    </location>
</feature>
<dbReference type="GO" id="GO:0005730">
    <property type="term" value="C:nucleolus"/>
    <property type="evidence" value="ECO:0007669"/>
    <property type="project" value="InterPro"/>
</dbReference>
<keyword evidence="4" id="KW-1133">Transmembrane helix</keyword>
<feature type="compositionally biased region" description="Polar residues" evidence="3">
    <location>
        <begin position="645"/>
        <end position="656"/>
    </location>
</feature>
<organism evidence="6 7">
    <name type="scientific">Eleginops maclovinus</name>
    <name type="common">Patagonian blennie</name>
    <name type="synonym">Eleginus maclovinus</name>
    <dbReference type="NCBI Taxonomy" id="56733"/>
    <lineage>
        <taxon>Eukaryota</taxon>
        <taxon>Metazoa</taxon>
        <taxon>Chordata</taxon>
        <taxon>Craniata</taxon>
        <taxon>Vertebrata</taxon>
        <taxon>Euteleostomi</taxon>
        <taxon>Actinopterygii</taxon>
        <taxon>Neopterygii</taxon>
        <taxon>Teleostei</taxon>
        <taxon>Neoteleostei</taxon>
        <taxon>Acanthomorphata</taxon>
        <taxon>Eupercaria</taxon>
        <taxon>Perciformes</taxon>
        <taxon>Notothenioidei</taxon>
        <taxon>Eleginopidae</taxon>
        <taxon>Eleginops</taxon>
    </lineage>
</organism>
<feature type="region of interest" description="Disordered" evidence="3">
    <location>
        <begin position="1900"/>
        <end position="1920"/>
    </location>
</feature>
<sequence length="1920" mass="211690">MAVAQGLSLPLLLLLVSSGLLVSSHLPACPESCTCQRAPLLNCSSAGLSLMPQQIQDSVIELDLSHNLLDSVTFDRPHHNLRNVWLGNNSIAHLSLCIDSGSRYVRGSHLQRLRPRRGRGCVSWAPTLQLLSVERNQLEQLPQGLGGCTSLQVLQLSFNRISTLQPADLSHLQQLKELHLRHNLITSLHPQMFQDLAQLQFVDLSFNMLTSLHPLIHLSLHNIGADVMLEGNRWHCDCSMRSLRRRMAFDSSTGMQTWSMTCASPPILSGRNLLQLEEDDLNCVGSENRPESHQDVTVYSGSDILLSCATQDSLWLTPSGQASVSHPQAGLLTSDITEGNTGLFVCVSEEHGVVSVFNLQISKMGGARRKTRSLTRTSQQIIEHGTENRIGQERNLRATQSNLALAVCLSVFITFLIAFILGVLSRPCIDVLWRRVFKKKTSLATNSVSSVEQRQYDNEAYSNGEEQEQMQTHRERRVTFSSLDLREEGNVQYYDTVAGENQERKNDDAVIECEAAVAEKEAAEDAVSENSFQLRSSEDNQRGDRDLTVEGHMHNMEFEGIPDPVELKKRRSLSSGSDSSLSDKELNEVKIIQGNHSTPKSSQLSEDSVQQRDDFSAGKNVGGPQISIESETPGISSEPFADWSPHTNYTNPPELSQENEELFEFSDSARSTSARSSSVCVSFNDSKRIAVPTSDEQKRNDISSSSSNVSEDEPTHYTVNSDEEEKIERILNKPEVTNACLKQNAGFDEADPNRPSIKLNQGNNRFDATKPTLRSQGSFSSHSSDSDGKDYKVKKGCVPSLTVTSHGKSLDTGAPLTPEAYSSSSSGSEAETTNQQKQRVTHVTRPKIKESQTISHDSDLRWPALALEHNAQVKAQSLASDSSSRSDSEEDPIILKQEQKETYLASLPVKVSQNASHDPQQQWPALDLKHAASIKSRLDIKAPAPRSDTSSSSDTDDETTHHTKRPGKVDITGSGFQKSQTVSHDPDKRWPAFELQHKTRIQKHLDVKAPSTLPYSSSSSDSEDETTINLKKEEQGHIIMARPPSKVSQTASHDPQPQGPALDLKQTTSIKRRPDIKATSPSSDSSSSSDSEDETTVHRERPGKVNITGPKLQASQTQSHDPDKMFPAIDLKHAMRVKRRLDIKGPSQTQSFSSSSDSEDKTTIHLKKQQQEHIIMARPPSKVSQTASDDPQPQWPALDLKQTTSIKRRPDIKAPNPASDSSSSSDSDDETTIRIKKQGQGHINMARPPSKVSQTASHDPQPQWPALDLQQTTSIKRRLDIKATSPSSDSSSSSDSDDETTVHRERPGKWPALDLKQTTSIKRRLDIKAPNPASDSSSKSDSDDETTVHTNKSEKVDIKGPTFQGYKTQSHDPDKTWPALDLDHTMRIKRRLDIKAPSPPPDSLSSHKIGLGVSAISKMTENKLNISAKSPVINISRSPKTDYNIQLEKYTVITDDKRDKTKSVNMSTTPDITPELQSSWAAMNLGRSRFRKRLEISSNTHEPPNLSSSPPPDSPSSSSESGTGSKSSRTRQQRRAAGVSQDQTSLYVANAVNLKPVQPQSQTEEVQRTARVELSTQTSNVEESDSVRPHLSFPRVKRSLDIRVPFQTKSSSSSNSEDEMIDHSVPDLSLGVPRIKRRMNVKAPLPESSSSSENENKTIGSTANQSRHLSNISARTEDDSLITYKRVIMKASSPPSNSVSFSDKEQTATNGVEMKRIEQNKLITPVDLPPVLRWTGVGRQLPDLTIPSPMRHLYYGSSSPQQVPPAGSELPPPDSSGSESDDEVKQGKGKADVTWMNKHSSLSAKSVSLSSSRALDKIDNPPSSRNEIMKAAPEDKNERKGLSALKVMSSERRHWDTLDVNVDRKASLQPLTQSQITSTSVESRVIDLLYGIPHYRRHDIGGVKRSQGAPPPIPATPPPT</sequence>
<feature type="region of interest" description="Disordered" evidence="3">
    <location>
        <begin position="937"/>
        <end position="988"/>
    </location>
</feature>
<evidence type="ECO:0000256" key="3">
    <source>
        <dbReference type="SAM" id="MobiDB-lite"/>
    </source>
</evidence>
<comment type="caution">
    <text evidence="6">The sequence shown here is derived from an EMBL/GenBank/DDBJ whole genome shotgun (WGS) entry which is preliminary data.</text>
</comment>
<feature type="compositionally biased region" description="Low complexity" evidence="3">
    <location>
        <begin position="1285"/>
        <end position="1294"/>
    </location>
</feature>
<feature type="region of interest" description="Disordered" evidence="3">
    <location>
        <begin position="522"/>
        <end position="726"/>
    </location>
</feature>
<evidence type="ECO:0000256" key="5">
    <source>
        <dbReference type="SAM" id="SignalP"/>
    </source>
</evidence>
<feature type="region of interest" description="Disordered" evidence="3">
    <location>
        <begin position="1497"/>
        <end position="1544"/>
    </location>
</feature>
<feature type="compositionally biased region" description="Polar residues" evidence="3">
    <location>
        <begin position="974"/>
        <end position="983"/>
    </location>
</feature>
<feature type="region of interest" description="Disordered" evidence="3">
    <location>
        <begin position="1558"/>
        <end position="1590"/>
    </location>
</feature>
<dbReference type="GO" id="GO:0005654">
    <property type="term" value="C:nucleoplasm"/>
    <property type="evidence" value="ECO:0007669"/>
    <property type="project" value="TreeGrafter"/>
</dbReference>
<feature type="compositionally biased region" description="Polar residues" evidence="3">
    <location>
        <begin position="594"/>
        <end position="608"/>
    </location>
</feature>
<name>A0AAN8AW31_ELEMC</name>
<feature type="compositionally biased region" description="Polar residues" evidence="3">
    <location>
        <begin position="829"/>
        <end position="838"/>
    </location>
</feature>
<feature type="chain" id="PRO_5042924323" description="Ig-like domain-containing protein" evidence="5">
    <location>
        <begin position="20"/>
        <end position="1920"/>
    </location>
</feature>
<feature type="compositionally biased region" description="Low complexity" evidence="3">
    <location>
        <begin position="1800"/>
        <end position="1812"/>
    </location>
</feature>
<feature type="region of interest" description="Disordered" evidence="3">
    <location>
        <begin position="1641"/>
        <end position="1674"/>
    </location>
</feature>
<evidence type="ECO:0008006" key="8">
    <source>
        <dbReference type="Google" id="ProtNLM"/>
    </source>
</evidence>
<feature type="region of interest" description="Disordered" evidence="3">
    <location>
        <begin position="1752"/>
        <end position="1840"/>
    </location>
</feature>
<dbReference type="InterPro" id="IPR003591">
    <property type="entry name" value="Leu-rich_rpt_typical-subtyp"/>
</dbReference>
<dbReference type="Gene3D" id="3.80.10.10">
    <property type="entry name" value="Ribonuclease Inhibitor"/>
    <property type="match status" value="2"/>
</dbReference>
<proteinExistence type="predicted"/>
<reference evidence="6 7" key="1">
    <citation type="journal article" date="2023" name="Genes (Basel)">
        <title>Chromosome-Level Genome Assembly and Circadian Gene Repertoire of the Patagonia Blennie Eleginops maclovinus-The Closest Ancestral Proxy of Antarctic Cryonotothenioids.</title>
        <authorList>
            <person name="Cheng C.C."/>
            <person name="Rivera-Colon A.G."/>
            <person name="Minhas B.F."/>
            <person name="Wilson L."/>
            <person name="Rayamajhi N."/>
            <person name="Vargas-Chacoff L."/>
            <person name="Catchen J.M."/>
        </authorList>
    </citation>
    <scope>NUCLEOTIDE SEQUENCE [LARGE SCALE GENOMIC DNA]</scope>
    <source>
        <strain evidence="6">JMC-PN-2008</strain>
    </source>
</reference>
<dbReference type="InterPro" id="IPR001611">
    <property type="entry name" value="Leu-rich_rpt"/>
</dbReference>
<feature type="region of interest" description="Disordered" evidence="3">
    <location>
        <begin position="1459"/>
        <end position="1478"/>
    </location>
</feature>
<feature type="compositionally biased region" description="Low complexity" evidence="3">
    <location>
        <begin position="1079"/>
        <end position="1089"/>
    </location>
</feature>
<evidence type="ECO:0000313" key="7">
    <source>
        <dbReference type="Proteomes" id="UP001346869"/>
    </source>
</evidence>
<dbReference type="PANTHER" id="PTHR23216">
    <property type="entry name" value="NUCLEOLAR AND COILED-BODY PHOSPHOPROTEIN 1"/>
    <property type="match status" value="1"/>
</dbReference>
<evidence type="ECO:0000256" key="2">
    <source>
        <dbReference type="ARBA" id="ARBA00022737"/>
    </source>
</evidence>
<feature type="compositionally biased region" description="Low complexity" evidence="3">
    <location>
        <begin position="1147"/>
        <end position="1156"/>
    </location>
</feature>
<evidence type="ECO:0000256" key="1">
    <source>
        <dbReference type="ARBA" id="ARBA00022614"/>
    </source>
</evidence>
<feature type="region of interest" description="Disordered" evidence="3">
    <location>
        <begin position="743"/>
        <end position="857"/>
    </location>
</feature>
<dbReference type="InterPro" id="IPR032675">
    <property type="entry name" value="LRR_dom_sf"/>
</dbReference>
<feature type="compositionally biased region" description="Polar residues" evidence="3">
    <location>
        <begin position="1251"/>
        <end position="1260"/>
    </location>
</feature>